<proteinExistence type="predicted"/>
<evidence type="ECO:0000313" key="2">
    <source>
        <dbReference type="Proteomes" id="UP000261380"/>
    </source>
</evidence>
<accession>A0A3B5M5C9</accession>
<evidence type="ECO:0000313" key="1">
    <source>
        <dbReference type="Ensembl" id="ENSXCOP00000018580.1"/>
    </source>
</evidence>
<reference evidence="1" key="2">
    <citation type="submission" date="2025-09" db="UniProtKB">
        <authorList>
            <consortium name="Ensembl"/>
        </authorList>
    </citation>
    <scope>IDENTIFICATION</scope>
</reference>
<sequence length="90" mass="10232">MAVRRRRGGKTIRQIQDELDLANATYGITQVAGLHNGSKAFLFRVHGPPHITERVVQLFRSKREFTFLATIQQKSSTSGVIFSIHESEHR</sequence>
<name>A0A3B5M5C9_9TELE</name>
<dbReference type="SUPFAM" id="SSF49899">
    <property type="entry name" value="Concanavalin A-like lectins/glucanases"/>
    <property type="match status" value="1"/>
</dbReference>
<keyword evidence="2" id="KW-1185">Reference proteome</keyword>
<dbReference type="Proteomes" id="UP000261380">
    <property type="component" value="Unplaced"/>
</dbReference>
<dbReference type="Ensembl" id="ENSXCOT00000018814.1">
    <property type="protein sequence ID" value="ENSXCOP00000018580.1"/>
    <property type="gene ID" value="ENSXCOG00000013987.1"/>
</dbReference>
<reference evidence="1" key="1">
    <citation type="submission" date="2025-08" db="UniProtKB">
        <authorList>
            <consortium name="Ensembl"/>
        </authorList>
    </citation>
    <scope>IDENTIFICATION</scope>
</reference>
<dbReference type="GeneTree" id="ENSGT00810000125439"/>
<dbReference type="Gene3D" id="2.60.120.200">
    <property type="match status" value="1"/>
</dbReference>
<dbReference type="InterPro" id="IPR013320">
    <property type="entry name" value="ConA-like_dom_sf"/>
</dbReference>
<dbReference type="AlphaFoldDB" id="A0A3B5M5C9"/>
<organism evidence="1 2">
    <name type="scientific">Xiphophorus couchianus</name>
    <name type="common">Monterrey platyfish</name>
    <dbReference type="NCBI Taxonomy" id="32473"/>
    <lineage>
        <taxon>Eukaryota</taxon>
        <taxon>Metazoa</taxon>
        <taxon>Chordata</taxon>
        <taxon>Craniata</taxon>
        <taxon>Vertebrata</taxon>
        <taxon>Euteleostomi</taxon>
        <taxon>Actinopterygii</taxon>
        <taxon>Neopterygii</taxon>
        <taxon>Teleostei</taxon>
        <taxon>Neoteleostei</taxon>
        <taxon>Acanthomorphata</taxon>
        <taxon>Ovalentaria</taxon>
        <taxon>Atherinomorphae</taxon>
        <taxon>Cyprinodontiformes</taxon>
        <taxon>Poeciliidae</taxon>
        <taxon>Poeciliinae</taxon>
        <taxon>Xiphophorus</taxon>
    </lineage>
</organism>
<protein>
    <submittedName>
        <fullName evidence="1">Uncharacterized protein</fullName>
    </submittedName>
</protein>